<dbReference type="SMART" id="SM00267">
    <property type="entry name" value="GGDEF"/>
    <property type="match status" value="1"/>
</dbReference>
<dbReference type="InterPro" id="IPR035965">
    <property type="entry name" value="PAS-like_dom_sf"/>
</dbReference>
<evidence type="ECO:0000256" key="1">
    <source>
        <dbReference type="ARBA" id="ARBA00001946"/>
    </source>
</evidence>
<feature type="domain" description="EAL" evidence="4">
    <location>
        <begin position="790"/>
        <end position="1044"/>
    </location>
</feature>
<dbReference type="InterPro" id="IPR029787">
    <property type="entry name" value="Nucleotide_cyclase"/>
</dbReference>
<dbReference type="InterPro" id="IPR000014">
    <property type="entry name" value="PAS"/>
</dbReference>
<dbReference type="SUPFAM" id="SSF141868">
    <property type="entry name" value="EAL domain-like"/>
    <property type="match status" value="1"/>
</dbReference>
<dbReference type="Gene3D" id="3.30.450.40">
    <property type="match status" value="2"/>
</dbReference>
<dbReference type="OrthoDB" id="6168558at2"/>
<comment type="cofactor">
    <cofactor evidence="1">
        <name>Mg(2+)</name>
        <dbReference type="ChEBI" id="CHEBI:18420"/>
    </cofactor>
</comment>
<dbReference type="CDD" id="cd01949">
    <property type="entry name" value="GGDEF"/>
    <property type="match status" value="1"/>
</dbReference>
<dbReference type="FunFam" id="3.30.70.270:FF:000001">
    <property type="entry name" value="Diguanylate cyclase domain protein"/>
    <property type="match status" value="1"/>
</dbReference>
<reference evidence="6 7" key="1">
    <citation type="journal article" date="2012" name="Int. J. Syst. Evol. Microbiol.">
        <title>Marinomonas hwangdonensis sp. nov., isolated from seawater.</title>
        <authorList>
            <person name="Jung Y.T."/>
            <person name="Oh T.K."/>
            <person name="Yoon J.H."/>
        </authorList>
    </citation>
    <scope>NUCLEOTIDE SEQUENCE [LARGE SCALE GENOMIC DNA]</scope>
    <source>
        <strain evidence="6 7">HDW-15</strain>
    </source>
</reference>
<dbReference type="SUPFAM" id="SSF55073">
    <property type="entry name" value="Nucleotide cyclase"/>
    <property type="match status" value="1"/>
</dbReference>
<feature type="domain" description="PAC" evidence="3">
    <location>
        <begin position="427"/>
        <end position="481"/>
    </location>
</feature>
<dbReference type="AlphaFoldDB" id="A0A3M8Q5P6"/>
<dbReference type="CDD" id="cd00130">
    <property type="entry name" value="PAS"/>
    <property type="match status" value="2"/>
</dbReference>
<dbReference type="Gene3D" id="3.20.20.450">
    <property type="entry name" value="EAL domain"/>
    <property type="match status" value="1"/>
</dbReference>
<dbReference type="PROSITE" id="PS50113">
    <property type="entry name" value="PAC"/>
    <property type="match status" value="1"/>
</dbReference>
<dbReference type="InterPro" id="IPR000160">
    <property type="entry name" value="GGDEF_dom"/>
</dbReference>
<dbReference type="PROSITE" id="PS50112">
    <property type="entry name" value="PAS"/>
    <property type="match status" value="2"/>
</dbReference>
<dbReference type="Proteomes" id="UP000280507">
    <property type="component" value="Unassembled WGS sequence"/>
</dbReference>
<organism evidence="6 7">
    <name type="scientific">Marinomonas hwangdonensis</name>
    <dbReference type="NCBI Taxonomy" id="1053647"/>
    <lineage>
        <taxon>Bacteria</taxon>
        <taxon>Pseudomonadati</taxon>
        <taxon>Pseudomonadota</taxon>
        <taxon>Gammaproteobacteria</taxon>
        <taxon>Oceanospirillales</taxon>
        <taxon>Oceanospirillaceae</taxon>
        <taxon>Marinomonas</taxon>
    </lineage>
</organism>
<evidence type="ECO:0000259" key="3">
    <source>
        <dbReference type="PROSITE" id="PS50113"/>
    </source>
</evidence>
<dbReference type="InterPro" id="IPR043128">
    <property type="entry name" value="Rev_trsase/Diguanyl_cyclase"/>
</dbReference>
<evidence type="ECO:0000313" key="7">
    <source>
        <dbReference type="Proteomes" id="UP000280507"/>
    </source>
</evidence>
<dbReference type="InterPro" id="IPR052155">
    <property type="entry name" value="Biofilm_reg_signaling"/>
</dbReference>
<proteinExistence type="predicted"/>
<dbReference type="PANTHER" id="PTHR44757:SF2">
    <property type="entry name" value="BIOFILM ARCHITECTURE MAINTENANCE PROTEIN MBAA"/>
    <property type="match status" value="1"/>
</dbReference>
<dbReference type="SMART" id="SM00065">
    <property type="entry name" value="GAF"/>
    <property type="match status" value="2"/>
</dbReference>
<name>A0A3M8Q5P6_9GAMM</name>
<feature type="domain" description="PAS" evidence="2">
    <location>
        <begin position="482"/>
        <end position="535"/>
    </location>
</feature>
<protein>
    <submittedName>
        <fullName evidence="6">EAL domain-containing protein</fullName>
    </submittedName>
</protein>
<sequence length="1050" mass="116778">MEKPLHPHNESLRLAELYQSSLLEGKENACFDRLTRLAKNVFDVSLSFLSWVDESSLMFASKQGALSLLADREVSFCGHAILSSGLFEVKNALEDVRFADNPMVVGSPFIRFYAAMPLYSTKGVALGALCIMDIKPRSLSPSEQQTLKEIAELAQLEIQRLECPSTYQDSESLQRLSEVIVRAQSHFINQKSRREAFNLLLEDILKVTNSEYGFIGDVVYSEEGVPYLKAYAITDIAWNDATRQIYAQGTIDGVEFRNLDSLFGAALRTKQPVISNHPSQDARSGGLPKGHPDLNSFLGVPINSGDKMVAMVGMANRVGGYDEDFVAFLNPLMLAIGQIVDASNRQAAQEKVKAELANLSAVASQTTNAVVITDARGKTVWVNAGFTRLTEYTLEDIRGKSPGELLQGPETDLLTVKKMHAAFVKKQGFEVEVINYSRSGRAYWVRVSCTPLLSESGELEGFIAIQSDIDAQKRNEIMLQESARLQSTILNTMVEGLITTDQDGVIQMCNPAVLDIFGYSQETLVGQNVKFLMPEHYAKTHDKHMHNYKVAKAKHDIMGKARALTGKRANGDIFPLEIAVKETLYNDKLLYVASIRDITALTEQQEKIEKLAYFDPLTQLANRRLLTARIESLCSDREQKDDCNALLFVDLDDFKNVNDALGHTVGDRLLVEISQRLMSSVLTCHDTVARLGGDEFCVLLSSLGQSQEQAQEKALLVAERIIKEIEKPLTIENERLKTSASIGVSFFCGEQVDLSALMKQADIAMYEAKKKGKNQVCVFSSDMEARLLERLTLKSELRAAINDCQLAVHYQPVVNQDARIVKLEALVRWLHPTKGWIRPDIFIPIAEAYQLIVPLEDFVLHRVLQDLVSWRTVSPDLDWKVAVNISQFQLSYEHFYDQAVAAFTEYQLDPSQVIFEVTESAIAQNIDKSIAKMSALKALGITFSLDDFGTGYSSLAYLKQLPISELKIDQSFVKGLPDDLDDVAIVHSILSLAKAMNLRVVAEGVETNQQWAFLKSGHCDNFQGYLFAKPMPASDIEKIIKGSSLLGGNS</sequence>
<evidence type="ECO:0000313" key="6">
    <source>
        <dbReference type="EMBL" id="RNF51092.1"/>
    </source>
</evidence>
<dbReference type="SMART" id="SM00091">
    <property type="entry name" value="PAS"/>
    <property type="match status" value="2"/>
</dbReference>
<dbReference type="InterPro" id="IPR001610">
    <property type="entry name" value="PAC"/>
</dbReference>
<dbReference type="SUPFAM" id="SSF55785">
    <property type="entry name" value="PYP-like sensor domain (PAS domain)"/>
    <property type="match status" value="2"/>
</dbReference>
<dbReference type="Pfam" id="PF00563">
    <property type="entry name" value="EAL"/>
    <property type="match status" value="1"/>
</dbReference>
<dbReference type="Pfam" id="PF13185">
    <property type="entry name" value="GAF_2"/>
    <property type="match status" value="1"/>
</dbReference>
<dbReference type="SUPFAM" id="SSF55781">
    <property type="entry name" value="GAF domain-like"/>
    <property type="match status" value="2"/>
</dbReference>
<comment type="caution">
    <text evidence="6">The sequence shown here is derived from an EMBL/GenBank/DDBJ whole genome shotgun (WGS) entry which is preliminary data.</text>
</comment>
<dbReference type="InterPro" id="IPR035919">
    <property type="entry name" value="EAL_sf"/>
</dbReference>
<dbReference type="InterPro" id="IPR001633">
    <property type="entry name" value="EAL_dom"/>
</dbReference>
<gene>
    <name evidence="6" type="ORF">EBI00_09035</name>
</gene>
<dbReference type="NCBIfam" id="TIGR00229">
    <property type="entry name" value="sensory_box"/>
    <property type="match status" value="2"/>
</dbReference>
<evidence type="ECO:0000259" key="4">
    <source>
        <dbReference type="PROSITE" id="PS50883"/>
    </source>
</evidence>
<dbReference type="InterPro" id="IPR000700">
    <property type="entry name" value="PAS-assoc_C"/>
</dbReference>
<dbReference type="Pfam" id="PF13426">
    <property type="entry name" value="PAS_9"/>
    <property type="match status" value="2"/>
</dbReference>
<dbReference type="Pfam" id="PF01590">
    <property type="entry name" value="GAF"/>
    <property type="match status" value="1"/>
</dbReference>
<dbReference type="GO" id="GO:0003824">
    <property type="term" value="F:catalytic activity"/>
    <property type="evidence" value="ECO:0007669"/>
    <property type="project" value="UniProtKB-ARBA"/>
</dbReference>
<keyword evidence="7" id="KW-1185">Reference proteome</keyword>
<dbReference type="InterPro" id="IPR003018">
    <property type="entry name" value="GAF"/>
</dbReference>
<dbReference type="SMART" id="SM00086">
    <property type="entry name" value="PAC"/>
    <property type="match status" value="2"/>
</dbReference>
<evidence type="ECO:0000259" key="5">
    <source>
        <dbReference type="PROSITE" id="PS50887"/>
    </source>
</evidence>
<dbReference type="PANTHER" id="PTHR44757">
    <property type="entry name" value="DIGUANYLATE CYCLASE DGCP"/>
    <property type="match status" value="1"/>
</dbReference>
<feature type="domain" description="PAS" evidence="2">
    <location>
        <begin position="355"/>
        <end position="401"/>
    </location>
</feature>
<dbReference type="SMART" id="SM00052">
    <property type="entry name" value="EAL"/>
    <property type="match status" value="1"/>
</dbReference>
<dbReference type="Gene3D" id="3.30.70.270">
    <property type="match status" value="1"/>
</dbReference>
<dbReference type="Gene3D" id="3.30.450.20">
    <property type="entry name" value="PAS domain"/>
    <property type="match status" value="2"/>
</dbReference>
<dbReference type="NCBIfam" id="TIGR00254">
    <property type="entry name" value="GGDEF"/>
    <property type="match status" value="1"/>
</dbReference>
<accession>A0A3M8Q5P6</accession>
<dbReference type="PROSITE" id="PS50887">
    <property type="entry name" value="GGDEF"/>
    <property type="match status" value="1"/>
</dbReference>
<feature type="domain" description="GGDEF" evidence="5">
    <location>
        <begin position="642"/>
        <end position="781"/>
    </location>
</feature>
<evidence type="ECO:0000259" key="2">
    <source>
        <dbReference type="PROSITE" id="PS50112"/>
    </source>
</evidence>
<dbReference type="CDD" id="cd01948">
    <property type="entry name" value="EAL"/>
    <property type="match status" value="1"/>
</dbReference>
<dbReference type="PROSITE" id="PS50883">
    <property type="entry name" value="EAL"/>
    <property type="match status" value="1"/>
</dbReference>
<dbReference type="GO" id="GO:0006355">
    <property type="term" value="P:regulation of DNA-templated transcription"/>
    <property type="evidence" value="ECO:0007669"/>
    <property type="project" value="InterPro"/>
</dbReference>
<dbReference type="RefSeq" id="WP_123095605.1">
    <property type="nucleotide sequence ID" value="NZ_RIZG01000004.1"/>
</dbReference>
<dbReference type="Pfam" id="PF00990">
    <property type="entry name" value="GGDEF"/>
    <property type="match status" value="1"/>
</dbReference>
<dbReference type="InterPro" id="IPR029016">
    <property type="entry name" value="GAF-like_dom_sf"/>
</dbReference>
<dbReference type="EMBL" id="RIZG01000004">
    <property type="protein sequence ID" value="RNF51092.1"/>
    <property type="molecule type" value="Genomic_DNA"/>
</dbReference>